<dbReference type="GO" id="GO:0016020">
    <property type="term" value="C:membrane"/>
    <property type="evidence" value="ECO:0007669"/>
    <property type="project" value="UniProtKB-SubCell"/>
</dbReference>
<sequence>MKYPWWWPHERFVEDHKEDITVESTGKEAGVTSSSSSDNEEPQQALTYEYRDEANRPWWKYFSEYEYRITSNEKKAHKWWKWFDDTNSPQEKKLLLKLDILLTFYSFVLYWVKYLDQTNVNNAYVTNMKEDIGMKGNDLVVVQAMFTVGSCIFQLPFMYLFVHVPINIMLPLMDLGWGIFTLFIYKANNVETVMALRFFVGVFESSFYPAIHYLLGAWYKPSEYGRRGGVYYFGQMLGVLTSGLLQSATYDTLDGVNGLAGWRWMFIVSAIITLPVGLIGFWALPGTPNKCYSIFLTDDEIRLARKRMLNKQGGEAKAPPFFDKEVWKRIIFDWKIYILTLFNIFCWNNNNGTSGAYLLWIKSLDRYAPGKVNQLSAISPGLGILWIFLVCTGADMFQSRYGAIVISQIFNFTGNVILAAWDVPEGAKWFAFMLQYFGWAMASVLYGWMADICRHDHQVRAVVLVFMNVMAQASTAWISVLVWPTVEAPRYLKGFSFTATSAFCLAAWSFVVLWFYKREERQNAKLNGIIVYNSKKGEYPDPEADQCPAEKSQIQQQQNTNN</sequence>
<feature type="transmembrane region" description="Helical" evidence="8">
    <location>
        <begin position="461"/>
        <end position="483"/>
    </location>
</feature>
<feature type="transmembrane region" description="Helical" evidence="8">
    <location>
        <begin position="140"/>
        <end position="161"/>
    </location>
</feature>
<feature type="transmembrane region" description="Helical" evidence="8">
    <location>
        <begin position="262"/>
        <end position="284"/>
    </location>
</feature>
<feature type="transmembrane region" description="Helical" evidence="8">
    <location>
        <begin position="372"/>
        <end position="394"/>
    </location>
</feature>
<gene>
    <name evidence="9" type="ORF">TRICI_000796</name>
</gene>
<organism evidence="9 10">
    <name type="scientific">Trichomonascus ciferrii</name>
    <dbReference type="NCBI Taxonomy" id="44093"/>
    <lineage>
        <taxon>Eukaryota</taxon>
        <taxon>Fungi</taxon>
        <taxon>Dikarya</taxon>
        <taxon>Ascomycota</taxon>
        <taxon>Saccharomycotina</taxon>
        <taxon>Dipodascomycetes</taxon>
        <taxon>Dipodascales</taxon>
        <taxon>Trichomonascaceae</taxon>
        <taxon>Trichomonascus</taxon>
        <taxon>Trichomonascus ciferrii complex</taxon>
    </lineage>
</organism>
<evidence type="ECO:0000256" key="5">
    <source>
        <dbReference type="ARBA" id="ARBA00023136"/>
    </source>
</evidence>
<accession>A0A642VB24</accession>
<comment type="subcellular location">
    <subcellularLocation>
        <location evidence="1">Membrane</location>
        <topology evidence="1">Multi-pass membrane protein</topology>
    </subcellularLocation>
</comment>
<dbReference type="Gene3D" id="1.20.1250.20">
    <property type="entry name" value="MFS general substrate transporter like domains"/>
    <property type="match status" value="1"/>
</dbReference>
<keyword evidence="2" id="KW-0813">Transport</keyword>
<dbReference type="GO" id="GO:0022857">
    <property type="term" value="F:transmembrane transporter activity"/>
    <property type="evidence" value="ECO:0007669"/>
    <property type="project" value="InterPro"/>
</dbReference>
<dbReference type="InterPro" id="IPR036259">
    <property type="entry name" value="MFS_trans_sf"/>
</dbReference>
<evidence type="ECO:0008006" key="11">
    <source>
        <dbReference type="Google" id="ProtNLM"/>
    </source>
</evidence>
<dbReference type="FunFam" id="1.20.1250.20:FF:000065">
    <property type="entry name" value="Putative MFS pantothenate transporter"/>
    <property type="match status" value="1"/>
</dbReference>
<evidence type="ECO:0000256" key="2">
    <source>
        <dbReference type="ARBA" id="ARBA00022448"/>
    </source>
</evidence>
<proteinExistence type="inferred from homology"/>
<evidence type="ECO:0000256" key="1">
    <source>
        <dbReference type="ARBA" id="ARBA00004141"/>
    </source>
</evidence>
<keyword evidence="5 8" id="KW-0472">Membrane</keyword>
<evidence type="ECO:0000313" key="10">
    <source>
        <dbReference type="Proteomes" id="UP000761534"/>
    </source>
</evidence>
<feature type="compositionally biased region" description="Polar residues" evidence="7">
    <location>
        <begin position="31"/>
        <end position="43"/>
    </location>
</feature>
<comment type="similarity">
    <text evidence="6">Belongs to the major facilitator superfamily. Allantoate permease family.</text>
</comment>
<dbReference type="Pfam" id="PF07690">
    <property type="entry name" value="MFS_1"/>
    <property type="match status" value="1"/>
</dbReference>
<reference evidence="9" key="1">
    <citation type="journal article" date="2019" name="G3 (Bethesda)">
        <title>Genome Assemblies of Two Rare Opportunistic Yeast Pathogens: Diutina rugosa (syn. Candida rugosa) and Trichomonascus ciferrii (syn. Candida ciferrii).</title>
        <authorList>
            <person name="Mixao V."/>
            <person name="Saus E."/>
            <person name="Hansen A.P."/>
            <person name="Lass-Florl C."/>
            <person name="Gabaldon T."/>
        </authorList>
    </citation>
    <scope>NUCLEOTIDE SEQUENCE</scope>
    <source>
        <strain evidence="9">CBS 4856</strain>
    </source>
</reference>
<dbReference type="Proteomes" id="UP000761534">
    <property type="component" value="Unassembled WGS sequence"/>
</dbReference>
<keyword evidence="10" id="KW-1185">Reference proteome</keyword>
<feature type="region of interest" description="Disordered" evidence="7">
    <location>
        <begin position="21"/>
        <end position="43"/>
    </location>
</feature>
<feature type="transmembrane region" description="Helical" evidence="8">
    <location>
        <begin position="230"/>
        <end position="250"/>
    </location>
</feature>
<evidence type="ECO:0000256" key="3">
    <source>
        <dbReference type="ARBA" id="ARBA00022692"/>
    </source>
</evidence>
<dbReference type="AlphaFoldDB" id="A0A642VB24"/>
<feature type="compositionally biased region" description="Polar residues" evidence="7">
    <location>
        <begin position="552"/>
        <end position="562"/>
    </location>
</feature>
<dbReference type="InterPro" id="IPR011701">
    <property type="entry name" value="MFS"/>
</dbReference>
<evidence type="ECO:0000256" key="7">
    <source>
        <dbReference type="SAM" id="MobiDB-lite"/>
    </source>
</evidence>
<dbReference type="EMBL" id="SWFS01000068">
    <property type="protein sequence ID" value="KAA8917048.1"/>
    <property type="molecule type" value="Genomic_DNA"/>
</dbReference>
<feature type="transmembrane region" description="Helical" evidence="8">
    <location>
        <begin position="495"/>
        <end position="516"/>
    </location>
</feature>
<feature type="transmembrane region" description="Helical" evidence="8">
    <location>
        <begin position="336"/>
        <end position="360"/>
    </location>
</feature>
<feature type="transmembrane region" description="Helical" evidence="8">
    <location>
        <begin position="94"/>
        <end position="112"/>
    </location>
</feature>
<keyword evidence="3 8" id="KW-0812">Transmembrane</keyword>
<feature type="transmembrane region" description="Helical" evidence="8">
    <location>
        <begin position="198"/>
        <end position="218"/>
    </location>
</feature>
<evidence type="ECO:0000256" key="6">
    <source>
        <dbReference type="ARBA" id="ARBA00037968"/>
    </source>
</evidence>
<evidence type="ECO:0000313" key="9">
    <source>
        <dbReference type="EMBL" id="KAA8917048.1"/>
    </source>
</evidence>
<dbReference type="PANTHER" id="PTHR43791:SF15">
    <property type="entry name" value="TRANSPORTER SEO1-RELATED"/>
    <property type="match status" value="1"/>
</dbReference>
<keyword evidence="4 8" id="KW-1133">Transmembrane helix</keyword>
<feature type="transmembrane region" description="Helical" evidence="8">
    <location>
        <begin position="427"/>
        <end position="449"/>
    </location>
</feature>
<feature type="region of interest" description="Disordered" evidence="7">
    <location>
        <begin position="541"/>
        <end position="562"/>
    </location>
</feature>
<feature type="transmembrane region" description="Helical" evidence="8">
    <location>
        <begin position="168"/>
        <end position="186"/>
    </location>
</feature>
<dbReference type="SUPFAM" id="SSF103473">
    <property type="entry name" value="MFS general substrate transporter"/>
    <property type="match status" value="1"/>
</dbReference>
<feature type="transmembrane region" description="Helical" evidence="8">
    <location>
        <begin position="401"/>
        <end position="421"/>
    </location>
</feature>
<dbReference type="VEuPathDB" id="FungiDB:TRICI_000796"/>
<name>A0A642VB24_9ASCO</name>
<dbReference type="PANTHER" id="PTHR43791">
    <property type="entry name" value="PERMEASE-RELATED"/>
    <property type="match status" value="1"/>
</dbReference>
<evidence type="ECO:0000256" key="8">
    <source>
        <dbReference type="SAM" id="Phobius"/>
    </source>
</evidence>
<comment type="caution">
    <text evidence="9">The sequence shown here is derived from an EMBL/GenBank/DDBJ whole genome shotgun (WGS) entry which is preliminary data.</text>
</comment>
<protein>
    <recommendedName>
        <fullName evidence="11">Major facilitator superfamily (MFS) profile domain-containing protein</fullName>
    </recommendedName>
</protein>
<evidence type="ECO:0000256" key="4">
    <source>
        <dbReference type="ARBA" id="ARBA00022989"/>
    </source>
</evidence>
<dbReference type="OrthoDB" id="3639251at2759"/>